<dbReference type="EMBL" id="CP031389">
    <property type="protein sequence ID" value="QPH12322.1"/>
    <property type="molecule type" value="Genomic_DNA"/>
</dbReference>
<name>A0A7U3SMK2_EPIFF</name>
<keyword evidence="2" id="KW-1133">Transmembrane helix</keyword>
<dbReference type="InterPro" id="IPR035213">
    <property type="entry name" value="DUF5321"/>
</dbReference>
<evidence type="ECO:0000256" key="2">
    <source>
        <dbReference type="SAM" id="Phobius"/>
    </source>
</evidence>
<dbReference type="AlphaFoldDB" id="A0A7U3SMK2"/>
<reference evidence="3 4" key="1">
    <citation type="journal article" date="2018" name="PLoS Genet.">
        <title>Repeat elements organise 3D genome structure and mediate transcription in the filamentous fungus Epichloe festucae.</title>
        <authorList>
            <person name="Winter D.J."/>
            <person name="Ganley A.R.D."/>
            <person name="Young C.A."/>
            <person name="Liachko I."/>
            <person name="Schardl C.L."/>
            <person name="Dupont P.Y."/>
            <person name="Berry D."/>
            <person name="Ram A."/>
            <person name="Scott B."/>
            <person name="Cox M.P."/>
        </authorList>
    </citation>
    <scope>NUCLEOTIDE SEQUENCE [LARGE SCALE GENOMIC DNA]</scope>
    <source>
        <strain evidence="3 4">Fl1</strain>
    </source>
</reference>
<dbReference type="OrthoDB" id="2253354at2759"/>
<keyword evidence="4" id="KW-1185">Reference proteome</keyword>
<accession>A0A7U3SMK2</accession>
<evidence type="ECO:0000313" key="3">
    <source>
        <dbReference type="EMBL" id="QPH12322.1"/>
    </source>
</evidence>
<feature type="region of interest" description="Disordered" evidence="1">
    <location>
        <begin position="151"/>
        <end position="209"/>
    </location>
</feature>
<dbReference type="Pfam" id="PF17254">
    <property type="entry name" value="DUF5321"/>
    <property type="match status" value="1"/>
</dbReference>
<organism evidence="3 4">
    <name type="scientific">Epichloe festucae (strain Fl1)</name>
    <dbReference type="NCBI Taxonomy" id="877507"/>
    <lineage>
        <taxon>Eukaryota</taxon>
        <taxon>Fungi</taxon>
        <taxon>Dikarya</taxon>
        <taxon>Ascomycota</taxon>
        <taxon>Pezizomycotina</taxon>
        <taxon>Sordariomycetes</taxon>
        <taxon>Hypocreomycetidae</taxon>
        <taxon>Hypocreales</taxon>
        <taxon>Clavicipitaceae</taxon>
        <taxon>Epichloe</taxon>
    </lineage>
</organism>
<feature type="compositionally biased region" description="Polar residues" evidence="1">
    <location>
        <begin position="195"/>
        <end position="209"/>
    </location>
</feature>
<evidence type="ECO:0000313" key="4">
    <source>
        <dbReference type="Proteomes" id="UP000594364"/>
    </source>
</evidence>
<keyword evidence="2" id="KW-0812">Transmembrane</keyword>
<dbReference type="Proteomes" id="UP000594364">
    <property type="component" value="Chromosome 5"/>
</dbReference>
<gene>
    <name evidence="3" type="ORF">C2857_004454</name>
</gene>
<feature type="transmembrane region" description="Helical" evidence="2">
    <location>
        <begin position="70"/>
        <end position="93"/>
    </location>
</feature>
<protein>
    <submittedName>
        <fullName evidence="3">Uncharacterized protein</fullName>
    </submittedName>
</protein>
<evidence type="ECO:0000256" key="1">
    <source>
        <dbReference type="SAM" id="MobiDB-lite"/>
    </source>
</evidence>
<sequence>MTTARLALQAVCAGRVCLGARIPIQPLRAIRFSSSGPATIADAGFWTSLIPKPFRKENRKMNKGNKSKEWNPATFFIIMFLFIGSMSIQMIALRNQSDRYNRQSTVRIGQLRQALMKLQNGEEVDVDKLLGNVDEAQKEIDWEEVLKAMERDEASNPIEQGTDKPRQPENQRKTATKNPPITKEVEEGEDASVESPATKSTPANLGSFF</sequence>
<keyword evidence="2" id="KW-0472">Membrane</keyword>
<feature type="compositionally biased region" description="Basic and acidic residues" evidence="1">
    <location>
        <begin position="161"/>
        <end position="172"/>
    </location>
</feature>
<proteinExistence type="predicted"/>